<evidence type="ECO:0000256" key="1">
    <source>
        <dbReference type="SAM" id="MobiDB-lite"/>
    </source>
</evidence>
<feature type="region of interest" description="Disordered" evidence="1">
    <location>
        <begin position="235"/>
        <end position="365"/>
    </location>
</feature>
<dbReference type="AlphaFoldDB" id="A0AAE8MRJ8"/>
<accession>A0AAE8MRJ8</accession>
<dbReference type="Proteomes" id="UP001187682">
    <property type="component" value="Unassembled WGS sequence"/>
</dbReference>
<gene>
    <name evidence="2" type="ORF">DNG_00849</name>
</gene>
<organism evidence="2 3">
    <name type="scientific">Cephalotrichum gorgonifer</name>
    <dbReference type="NCBI Taxonomy" id="2041049"/>
    <lineage>
        <taxon>Eukaryota</taxon>
        <taxon>Fungi</taxon>
        <taxon>Dikarya</taxon>
        <taxon>Ascomycota</taxon>
        <taxon>Pezizomycotina</taxon>
        <taxon>Sordariomycetes</taxon>
        <taxon>Hypocreomycetidae</taxon>
        <taxon>Microascales</taxon>
        <taxon>Microascaceae</taxon>
        <taxon>Cephalotrichum</taxon>
    </lineage>
</organism>
<feature type="compositionally biased region" description="Polar residues" evidence="1">
    <location>
        <begin position="247"/>
        <end position="265"/>
    </location>
</feature>
<name>A0AAE8MRJ8_9PEZI</name>
<proteinExistence type="predicted"/>
<sequence>MAPPAPITYGKKGRKGVKLVASLSSARLRDDGDFSKRRLPKSISSADICHPHLNHYTPFGPIEEASGIGHGVGPARYTKDSQTGRKNTSTPGEARFGLDVRAVREETEGHDAAARARRTLKGPGQHDSPGQRSHTPRRGLPHSKTSDLDFLNPRPAPLPRSKTTALPSIPIRVDPPVQTSTRAPYHDPEAINSKVAAMLAATEMLKPKEPQGAKKPATKGKVLSKVAGLFDRLHSKKSGIGSDKNIDSCSTPSRNGLIPATNTECQHNENQKPRTWKPQRLIEHKIPRKPVPNGGMHLQAQTPQTQTPPSTLGATTHPPLASTKEVILDLPTPERENDVDISPEGGNMREAGKHVEPQTNTALVDPFESEKDFSNVEGFLTAEPIAASTPRRQVQVTKERIVGESPLQTRLNPPGRLSYPSVNDADDELTDPGIRVPPSRPKLGKRPAKPVIRLQRGSTNVVFDVDNIEPKRMKKHPTPSKASLDELSRQFVALVPHLHDQDELSMGVAGVSPRAATFPRAAPRHSVSKTPILTTTEYHALIRSNVQPSMPTTPTEKPVVAAAPSAWRLPFARGVKKAREEHQTSRLVPSGGSHVQPAQPHTGDVDELQWDEETCRQKLLWK</sequence>
<evidence type="ECO:0000313" key="3">
    <source>
        <dbReference type="Proteomes" id="UP001187682"/>
    </source>
</evidence>
<feature type="region of interest" description="Disordered" evidence="1">
    <location>
        <begin position="388"/>
        <end position="448"/>
    </location>
</feature>
<feature type="region of interest" description="Disordered" evidence="1">
    <location>
        <begin position="67"/>
        <end position="185"/>
    </location>
</feature>
<reference evidence="2" key="1">
    <citation type="submission" date="2018-03" db="EMBL/GenBank/DDBJ databases">
        <authorList>
            <person name="Guldener U."/>
        </authorList>
    </citation>
    <scope>NUCLEOTIDE SEQUENCE</scope>
</reference>
<evidence type="ECO:0000313" key="2">
    <source>
        <dbReference type="EMBL" id="SPN97335.1"/>
    </source>
</evidence>
<comment type="caution">
    <text evidence="2">The sequence shown here is derived from an EMBL/GenBank/DDBJ whole genome shotgun (WGS) entry which is preliminary data.</text>
</comment>
<feature type="compositionally biased region" description="Basic and acidic residues" evidence="1">
    <location>
        <begin position="96"/>
        <end position="114"/>
    </location>
</feature>
<feature type="region of interest" description="Disordered" evidence="1">
    <location>
        <begin position="580"/>
        <end position="609"/>
    </location>
</feature>
<dbReference type="EMBL" id="ONZQ02000001">
    <property type="protein sequence ID" value="SPN97335.1"/>
    <property type="molecule type" value="Genomic_DNA"/>
</dbReference>
<protein>
    <submittedName>
        <fullName evidence="2">Uncharacterized protein</fullName>
    </submittedName>
</protein>
<keyword evidence="3" id="KW-1185">Reference proteome</keyword>